<dbReference type="KEGG" id="cdu:CD36_53960"/>
<sequence>MSENLKRAESLFNRIMNQTTNNDSSTSSFASQSSTPTTPISESSPTSSTTTTNPNSTISGSRKFNSSSYSVPTIPSNIPKLDIEKLTREALASVPESHHTLPYCWTIWYHSRNKKKEQGQKVSEELQESIEDQQPEQQQQQQQQQQSAEVDSYLQTTNELEFIDFSTGNPIHHIASLEQLWSSFSSIKKTYTLNIGTEFLIFKTGVNPVWEDPINSKGGRWVFRFNRKIMDGHNSNNDKKSSKQELFRKRTSLIWERLVLKTLTGSLIPDSNSSEIQELLLNDICGLVLSVRKDEDIISLWNSNLNFFGKKDQTKKLTSFQARRIICDSILRVIRECDLINQGGDCIQTIDIGSNERVFGVSFDYRVHADNEREREKSITSNGANGSTAGGSTGNSSGQTYGSHYNRRYNKYNTSKTDSTAK</sequence>
<dbReference type="GO" id="GO:0000340">
    <property type="term" value="F:RNA 7-methylguanosine cap binding"/>
    <property type="evidence" value="ECO:0007669"/>
    <property type="project" value="TreeGrafter"/>
</dbReference>
<protein>
    <submittedName>
        <fullName evidence="4">Eukaryotic translation initiation factor 4E (eIF-4E), putative</fullName>
    </submittedName>
</protein>
<comment type="similarity">
    <text evidence="1">Belongs to the eukaryotic initiation factor 4E family.</text>
</comment>
<dbReference type="Proteomes" id="UP000002605">
    <property type="component" value="Chromosome 5"/>
</dbReference>
<dbReference type="PANTHER" id="PTHR11960:SF18">
    <property type="entry name" value="EUKARYOTIC TRANSLATION INITIATION FACTOR 4E HOMOLOGOUS PROTEIN, ISOFORM B"/>
    <property type="match status" value="1"/>
</dbReference>
<feature type="region of interest" description="Disordered" evidence="2">
    <location>
        <begin position="1"/>
        <end position="77"/>
    </location>
</feature>
<dbReference type="eggNOG" id="KOG1669">
    <property type="taxonomic scope" value="Eukaryota"/>
</dbReference>
<dbReference type="SUPFAM" id="SSF55418">
    <property type="entry name" value="eIF4e-like"/>
    <property type="match status" value="1"/>
</dbReference>
<keyword evidence="1" id="KW-0694">RNA-binding</keyword>
<gene>
    <name evidence="3" type="ordered locus">Cd36_53960</name>
    <name evidence="4" type="ORF">CD36_53960</name>
</gene>
<dbReference type="VEuPathDB" id="FungiDB:CD36_53960"/>
<dbReference type="GO" id="GO:0003743">
    <property type="term" value="F:translation initiation factor activity"/>
    <property type="evidence" value="ECO:0007669"/>
    <property type="project" value="UniProtKB-KW"/>
</dbReference>
<evidence type="ECO:0000313" key="5">
    <source>
        <dbReference type="Proteomes" id="UP000002605"/>
    </source>
</evidence>
<feature type="compositionally biased region" description="Low complexity" evidence="2">
    <location>
        <begin position="17"/>
        <end position="59"/>
    </location>
</feature>
<dbReference type="PANTHER" id="PTHR11960">
    <property type="entry name" value="EUKARYOTIC TRANSLATION INITIATION FACTOR 4E RELATED"/>
    <property type="match status" value="1"/>
</dbReference>
<dbReference type="InterPro" id="IPR023398">
    <property type="entry name" value="TIF_eIF4e-like"/>
</dbReference>
<keyword evidence="1 4" id="KW-0396">Initiation factor</keyword>
<dbReference type="PROSITE" id="PS00813">
    <property type="entry name" value="IF4E"/>
    <property type="match status" value="1"/>
</dbReference>
<feature type="region of interest" description="Disordered" evidence="2">
    <location>
        <begin position="372"/>
        <end position="422"/>
    </location>
</feature>
<feature type="compositionally biased region" description="Polar residues" evidence="2">
    <location>
        <begin position="411"/>
        <end position="422"/>
    </location>
</feature>
<dbReference type="Pfam" id="PF01652">
    <property type="entry name" value="IF4E"/>
    <property type="match status" value="1"/>
</dbReference>
<dbReference type="CGD" id="CAL0000168353">
    <property type="gene designation" value="Cd36_53960"/>
</dbReference>
<name>B9WHX9_CANDC</name>
<feature type="compositionally biased region" description="Low complexity" evidence="2">
    <location>
        <begin position="135"/>
        <end position="146"/>
    </location>
</feature>
<keyword evidence="1" id="KW-0648">Protein biosynthesis</keyword>
<evidence type="ECO:0000256" key="2">
    <source>
        <dbReference type="SAM" id="MobiDB-lite"/>
    </source>
</evidence>
<dbReference type="AlphaFoldDB" id="B9WHX9"/>
<feature type="compositionally biased region" description="Polar residues" evidence="2">
    <location>
        <begin position="60"/>
        <end position="76"/>
    </location>
</feature>
<dbReference type="Gene3D" id="3.30.760.10">
    <property type="entry name" value="RNA Cap, Translation Initiation Factor Eif4e"/>
    <property type="match status" value="1"/>
</dbReference>
<evidence type="ECO:0000313" key="3">
    <source>
        <dbReference type="CGD" id="CAL0000168353"/>
    </source>
</evidence>
<evidence type="ECO:0000256" key="1">
    <source>
        <dbReference type="RuleBase" id="RU004374"/>
    </source>
</evidence>
<dbReference type="HOGENOM" id="CLU_574897_0_0_1"/>
<dbReference type="InterPro" id="IPR019770">
    <property type="entry name" value="TIF_eIF_4E_CS"/>
</dbReference>
<accession>B9WHX9</accession>
<feature type="compositionally biased region" description="Acidic residues" evidence="2">
    <location>
        <begin position="125"/>
        <end position="134"/>
    </location>
</feature>
<organism evidence="4 5">
    <name type="scientific">Candida dubliniensis (strain CD36 / ATCC MYA-646 / CBS 7987 / NCPF 3949 / NRRL Y-17841)</name>
    <name type="common">Yeast</name>
    <dbReference type="NCBI Taxonomy" id="573826"/>
    <lineage>
        <taxon>Eukaryota</taxon>
        <taxon>Fungi</taxon>
        <taxon>Dikarya</taxon>
        <taxon>Ascomycota</taxon>
        <taxon>Saccharomycotina</taxon>
        <taxon>Pichiomycetes</taxon>
        <taxon>Debaryomycetaceae</taxon>
        <taxon>Candida/Lodderomyces clade</taxon>
        <taxon>Candida</taxon>
    </lineage>
</organism>
<dbReference type="InterPro" id="IPR001040">
    <property type="entry name" value="TIF_eIF_4E"/>
</dbReference>
<evidence type="ECO:0000313" key="4">
    <source>
        <dbReference type="EMBL" id="CAX41774.1"/>
    </source>
</evidence>
<keyword evidence="5" id="KW-1185">Reference proteome</keyword>
<dbReference type="OrthoDB" id="590761at2759"/>
<dbReference type="GeneID" id="8048280"/>
<reference evidence="4 5" key="1">
    <citation type="journal article" date="2009" name="Genome Res.">
        <title>Comparative genomics of the fungal pathogens Candida dubliniensis and Candida albicans.</title>
        <authorList>
            <person name="Jackson A.P."/>
            <person name="Gamble J.A."/>
            <person name="Yeomans T."/>
            <person name="Moran G.P."/>
            <person name="Saunders D."/>
            <person name="Harris D."/>
            <person name="Aslett M."/>
            <person name="Barrell J.F."/>
            <person name="Butler G."/>
            <person name="Citiulo F."/>
            <person name="Coleman D.C."/>
            <person name="de Groot P.W.J."/>
            <person name="Goodwin T.J."/>
            <person name="Quail M.A."/>
            <person name="McQuillan J."/>
            <person name="Munro C.A."/>
            <person name="Pain A."/>
            <person name="Poulter R.T."/>
            <person name="Rajandream M.A."/>
            <person name="Renauld H."/>
            <person name="Spiering M.J."/>
            <person name="Tivey A."/>
            <person name="Gow N.A.R."/>
            <person name="Barrell B."/>
            <person name="Sullivan D.J."/>
            <person name="Berriman M."/>
        </authorList>
    </citation>
    <scope>NUCLEOTIDE SEQUENCE [LARGE SCALE GENOMIC DNA]</scope>
    <source>
        <strain evidence="5">CD36 / ATCC MYA-646 / CBS 7987 / NCPF 3949 / NRRL Y-17841</strain>
    </source>
</reference>
<proteinExistence type="inferred from homology"/>
<dbReference type="GO" id="GO:0016281">
    <property type="term" value="C:eukaryotic translation initiation factor 4F complex"/>
    <property type="evidence" value="ECO:0007669"/>
    <property type="project" value="TreeGrafter"/>
</dbReference>
<dbReference type="RefSeq" id="XP_002420691.1">
    <property type="nucleotide sequence ID" value="XM_002420646.1"/>
</dbReference>
<dbReference type="EMBL" id="FM992692">
    <property type="protein sequence ID" value="CAX41774.1"/>
    <property type="molecule type" value="Genomic_DNA"/>
</dbReference>
<feature type="region of interest" description="Disordered" evidence="2">
    <location>
        <begin position="119"/>
        <end position="151"/>
    </location>
</feature>